<dbReference type="InterPro" id="IPR000383">
    <property type="entry name" value="Xaa-Pro-like_dom"/>
</dbReference>
<feature type="domain" description="Xaa-Pro dipeptidyl-peptidase C-terminal" evidence="2">
    <location>
        <begin position="292"/>
        <end position="547"/>
    </location>
</feature>
<dbReference type="EMBL" id="UINC01006140">
    <property type="protein sequence ID" value="SVA25723.1"/>
    <property type="molecule type" value="Genomic_DNA"/>
</dbReference>
<protein>
    <recommendedName>
        <fullName evidence="2">Xaa-Pro dipeptidyl-peptidase C-terminal domain-containing protein</fullName>
    </recommendedName>
</protein>
<evidence type="ECO:0000256" key="1">
    <source>
        <dbReference type="ARBA" id="ARBA00022801"/>
    </source>
</evidence>
<dbReference type="SMART" id="SM00939">
    <property type="entry name" value="PepX_C"/>
    <property type="match status" value="1"/>
</dbReference>
<dbReference type="Gene3D" id="2.60.120.260">
    <property type="entry name" value="Galactose-binding domain-like"/>
    <property type="match status" value="1"/>
</dbReference>
<dbReference type="InterPro" id="IPR013736">
    <property type="entry name" value="Xaa-Pro_dipept_C"/>
</dbReference>
<keyword evidence="1" id="KW-0378">Hydrolase</keyword>
<dbReference type="SUPFAM" id="SSF53474">
    <property type="entry name" value="alpha/beta-Hydrolases"/>
    <property type="match status" value="1"/>
</dbReference>
<dbReference type="InterPro" id="IPR029058">
    <property type="entry name" value="AB_hydrolase_fold"/>
</dbReference>
<dbReference type="InterPro" id="IPR008979">
    <property type="entry name" value="Galactose-bd-like_sf"/>
</dbReference>
<dbReference type="SUPFAM" id="SSF49785">
    <property type="entry name" value="Galactose-binding domain-like"/>
    <property type="match status" value="1"/>
</dbReference>
<accession>A0A381UGA4</accession>
<gene>
    <name evidence="3" type="ORF">METZ01_LOCUS78577</name>
</gene>
<dbReference type="InterPro" id="IPR050585">
    <property type="entry name" value="Xaa-Pro_dipeptidyl-ppase/CocE"/>
</dbReference>
<proteinExistence type="predicted"/>
<dbReference type="AlphaFoldDB" id="A0A381UGA4"/>
<organism evidence="3">
    <name type="scientific">marine metagenome</name>
    <dbReference type="NCBI Taxonomy" id="408172"/>
    <lineage>
        <taxon>unclassified sequences</taxon>
        <taxon>metagenomes</taxon>
        <taxon>ecological metagenomes</taxon>
    </lineage>
</organism>
<dbReference type="PANTHER" id="PTHR43056:SF10">
    <property type="entry name" value="COCE_NOND FAMILY, PUTATIVE (AFU_ORTHOLOGUE AFUA_7G00600)-RELATED"/>
    <property type="match status" value="1"/>
</dbReference>
<evidence type="ECO:0000259" key="2">
    <source>
        <dbReference type="SMART" id="SM00939"/>
    </source>
</evidence>
<dbReference type="InterPro" id="IPR005674">
    <property type="entry name" value="CocE/Ser_esterase"/>
</dbReference>
<dbReference type="NCBIfam" id="TIGR00976">
    <property type="entry name" value="CocE_NonD"/>
    <property type="match status" value="1"/>
</dbReference>
<dbReference type="Pfam" id="PF02129">
    <property type="entry name" value="Peptidase_S15"/>
    <property type="match status" value="1"/>
</dbReference>
<dbReference type="Gene3D" id="1.10.3020.10">
    <property type="entry name" value="alpha-amino acid ester hydrolase ( Helical cap domain)"/>
    <property type="match status" value="1"/>
</dbReference>
<sequence length="619" mass="71495">METFIKKKFPYKVNFIENIWINLKDGNKLAASIWLPKNIKKKIPTILEYIPYRKRDTTSIRDSIRHPYYAGHGYACIRVDMRGTGDSDGLMLDEYLPQEANDGLEILNWITKQKWSDGKVGMTGVSWGGIICLQMAILQPKSLKAIVPVHYSVDRYYDDAGYFLGSYPGQTVGWGALMEGFNSRPPDPLISGKNWKKKWIDRLKKTDSFLNIWLNHQQNDSYWLKNSISQKYLNIKIPILAVGGWADCWPNSVIRLIENTNTKCFGIIGPWGHSYPHVGKPGPSIGFLQESLKFFNSFLKNNETNFKSLRLWINSSHAPNPKINKKKGWWVSLNKKEINTKKDKLYFGINKLNKNKSHLIQKLSILSSLTCGLNSGEYMPWFASGYGAELPDNQIIDDSESLVFDSNKLKNNYVILGKTSLTVELSSNKNFGMIATRLCEINENGDSNLVTFGILNFNQINGKNINYKIKANKKYKVNLNLNDTGYAFKKNNKIRISISTSYWPMAWPLPEKFKLTIYLKNSFIELPKRTNLIKYNLFKKPEQSKPISYNQIIKPKRLRQISRNIETKETTYYVKDFFGKIKLKDANLITEDFTSQKYFLNENDPLSAKVQYNFQYNFQ</sequence>
<name>A0A381UGA4_9ZZZZ</name>
<evidence type="ECO:0000313" key="3">
    <source>
        <dbReference type="EMBL" id="SVA25723.1"/>
    </source>
</evidence>
<dbReference type="Pfam" id="PF08530">
    <property type="entry name" value="PepX_C"/>
    <property type="match status" value="1"/>
</dbReference>
<dbReference type="PANTHER" id="PTHR43056">
    <property type="entry name" value="PEPTIDASE S9 PROLYL OLIGOPEPTIDASE"/>
    <property type="match status" value="1"/>
</dbReference>
<dbReference type="GO" id="GO:0008239">
    <property type="term" value="F:dipeptidyl-peptidase activity"/>
    <property type="evidence" value="ECO:0007669"/>
    <property type="project" value="InterPro"/>
</dbReference>
<feature type="non-terminal residue" evidence="3">
    <location>
        <position position="619"/>
    </location>
</feature>
<reference evidence="3" key="1">
    <citation type="submission" date="2018-05" db="EMBL/GenBank/DDBJ databases">
        <authorList>
            <person name="Lanie J.A."/>
            <person name="Ng W.-L."/>
            <person name="Kazmierczak K.M."/>
            <person name="Andrzejewski T.M."/>
            <person name="Davidsen T.M."/>
            <person name="Wayne K.J."/>
            <person name="Tettelin H."/>
            <person name="Glass J.I."/>
            <person name="Rusch D."/>
            <person name="Podicherti R."/>
            <person name="Tsui H.-C.T."/>
            <person name="Winkler M.E."/>
        </authorList>
    </citation>
    <scope>NUCLEOTIDE SEQUENCE</scope>
</reference>
<dbReference type="Gene3D" id="3.40.50.1820">
    <property type="entry name" value="alpha/beta hydrolase"/>
    <property type="match status" value="1"/>
</dbReference>